<evidence type="ECO:0000256" key="4">
    <source>
        <dbReference type="ARBA" id="ARBA00022840"/>
    </source>
</evidence>
<gene>
    <name evidence="6" type="primary">sbnI</name>
    <name evidence="6" type="ORF">ERS140147_01229</name>
</gene>
<dbReference type="GO" id="GO:0005524">
    <property type="term" value="F:ATP binding"/>
    <property type="evidence" value="ECO:0007669"/>
    <property type="project" value="UniProtKB-KW"/>
</dbReference>
<dbReference type="GO" id="GO:0016301">
    <property type="term" value="F:kinase activity"/>
    <property type="evidence" value="ECO:0007669"/>
    <property type="project" value="UniProtKB-KW"/>
</dbReference>
<dbReference type="SUPFAM" id="SSF110849">
    <property type="entry name" value="ParB/Sulfiredoxin"/>
    <property type="match status" value="1"/>
</dbReference>
<dbReference type="RefSeq" id="WP_047530450.1">
    <property type="nucleotide sequence ID" value="NZ_CCEH01000008.1"/>
</dbReference>
<dbReference type="InterPro" id="IPR036086">
    <property type="entry name" value="ParB/Sulfiredoxin_sf"/>
</dbReference>
<evidence type="ECO:0000313" key="6">
    <source>
        <dbReference type="EMBL" id="CDR28104.1"/>
    </source>
</evidence>
<evidence type="ECO:0000256" key="2">
    <source>
        <dbReference type="ARBA" id="ARBA00022741"/>
    </source>
</evidence>
<evidence type="ECO:0000259" key="5">
    <source>
        <dbReference type="SMART" id="SM00470"/>
    </source>
</evidence>
<keyword evidence="2" id="KW-0547">Nucleotide-binding</keyword>
<evidence type="ECO:0000256" key="1">
    <source>
        <dbReference type="ARBA" id="ARBA00022679"/>
    </source>
</evidence>
<dbReference type="InterPro" id="IPR050336">
    <property type="entry name" value="Chromosome_partition/occlusion"/>
</dbReference>
<dbReference type="PIRSF" id="PIRSF032543">
    <property type="entry name" value="UCP032543_ParB-like"/>
    <property type="match status" value="1"/>
</dbReference>
<dbReference type="GO" id="GO:0045881">
    <property type="term" value="P:positive regulation of sporulation resulting in formation of a cellular spore"/>
    <property type="evidence" value="ECO:0007669"/>
    <property type="project" value="TreeGrafter"/>
</dbReference>
<evidence type="ECO:0000313" key="7">
    <source>
        <dbReference type="Proteomes" id="UP000044616"/>
    </source>
</evidence>
<dbReference type="PANTHER" id="PTHR33375">
    <property type="entry name" value="CHROMOSOME-PARTITIONING PROTEIN PARB-RELATED"/>
    <property type="match status" value="1"/>
</dbReference>
<dbReference type="Gene3D" id="3.90.1530.10">
    <property type="entry name" value="Conserved hypothetical protein from pyrococcus furiosus pfu- 392566-001, ParB domain"/>
    <property type="match status" value="1"/>
</dbReference>
<dbReference type="PANTHER" id="PTHR33375:SF1">
    <property type="entry name" value="CHROMOSOME-PARTITIONING PROTEIN PARB-RELATED"/>
    <property type="match status" value="1"/>
</dbReference>
<organism evidence="6 7">
    <name type="scientific">Staphylococcus schweitzeri</name>
    <dbReference type="NCBI Taxonomy" id="1654388"/>
    <lineage>
        <taxon>Bacteria</taxon>
        <taxon>Bacillati</taxon>
        <taxon>Bacillota</taxon>
        <taxon>Bacilli</taxon>
        <taxon>Bacillales</taxon>
        <taxon>Staphylococcaceae</taxon>
        <taxon>Staphylococcus</taxon>
    </lineage>
</organism>
<dbReference type="InterPro" id="IPR016999">
    <property type="entry name" value="SbnI-like"/>
</dbReference>
<keyword evidence="3" id="KW-0418">Kinase</keyword>
<dbReference type="NCBIfam" id="NF033589">
    <property type="entry name" value="staphy_B_SbnI"/>
    <property type="match status" value="1"/>
</dbReference>
<accession>A0A077UI21</accession>
<proteinExistence type="predicted"/>
<dbReference type="InterPro" id="IPR023098">
    <property type="entry name" value="SerK/SbnI_C"/>
</dbReference>
<keyword evidence="1" id="KW-0808">Transferase</keyword>
<sequence length="254" mass="29556">MNHIHEHLKLIPVDKIDLHETFEPLRLEKTKSSIEADDFIRHPILVTAMQHGRYMVIDGVHRYTSLKALGCKKIPVQEIHETQYSISTWQHKVPFGVWWETLQQEHRLPWTTETRQEAPFITMCHGDTEQYLYTKDLGEAHFQVWEKIVASYSGCCSVERIAQGTCPGLTKQDVLMKYQPLSYKEIEAVVHKGETVPAGVTRFNISGRCLNLQVPLALLKQDDDVEQLRNWKQFLADKFASMRCYTEKVYLVEQ</sequence>
<dbReference type="CDD" id="cd16388">
    <property type="entry name" value="SbnI_like_N"/>
    <property type="match status" value="1"/>
</dbReference>
<dbReference type="GO" id="GO:0007059">
    <property type="term" value="P:chromosome segregation"/>
    <property type="evidence" value="ECO:0007669"/>
    <property type="project" value="TreeGrafter"/>
</dbReference>
<dbReference type="InterPro" id="IPR003115">
    <property type="entry name" value="ParB_N"/>
</dbReference>
<dbReference type="GO" id="GO:0005694">
    <property type="term" value="C:chromosome"/>
    <property type="evidence" value="ECO:0007669"/>
    <property type="project" value="TreeGrafter"/>
</dbReference>
<reference evidence="6 7" key="1">
    <citation type="submission" date="2014-05" db="EMBL/GenBank/DDBJ databases">
        <authorList>
            <person name="Aslett A.Martin."/>
            <person name="De Silva Nishadi"/>
        </authorList>
    </citation>
    <scope>NUCLEOTIDE SEQUENCE [LARGE SCALE GENOMIC DNA]</scope>
</reference>
<dbReference type="InterPro" id="IPR037953">
    <property type="entry name" value="SbnI-like_N"/>
</dbReference>
<dbReference type="EMBL" id="CCEH01000008">
    <property type="protein sequence ID" value="CDR28104.1"/>
    <property type="molecule type" value="Genomic_DNA"/>
</dbReference>
<protein>
    <submittedName>
        <fullName evidence="6">Siderophore staphylobactin biosynthesis protein SbnI</fullName>
    </submittedName>
</protein>
<dbReference type="SMART" id="SM00470">
    <property type="entry name" value="ParB"/>
    <property type="match status" value="1"/>
</dbReference>
<dbReference type="Gene3D" id="3.30.1760.10">
    <property type="entry name" value="Conserved hypothetical protein from pyrococcus furiosus pfu- 392566-001, domain 2"/>
    <property type="match status" value="1"/>
</dbReference>
<keyword evidence="4" id="KW-0067">ATP-binding</keyword>
<dbReference type="AlphaFoldDB" id="A0A077UI21"/>
<name>A0A077UI21_9STAP</name>
<evidence type="ECO:0000256" key="3">
    <source>
        <dbReference type="ARBA" id="ARBA00022777"/>
    </source>
</evidence>
<dbReference type="Proteomes" id="UP000044616">
    <property type="component" value="Unassembled WGS sequence"/>
</dbReference>
<feature type="domain" description="ParB-like N-terminal" evidence="5">
    <location>
        <begin position="9"/>
        <end position="92"/>
    </location>
</feature>
<dbReference type="Pfam" id="PF02195">
    <property type="entry name" value="ParB_N"/>
    <property type="match status" value="1"/>
</dbReference>